<dbReference type="InterPro" id="IPR009057">
    <property type="entry name" value="Homeodomain-like_sf"/>
</dbReference>
<organism evidence="5 6">
    <name type="scientific">Kitasatospora purpeofusca</name>
    <dbReference type="NCBI Taxonomy" id="67352"/>
    <lineage>
        <taxon>Bacteria</taxon>
        <taxon>Bacillati</taxon>
        <taxon>Actinomycetota</taxon>
        <taxon>Actinomycetes</taxon>
        <taxon>Kitasatosporales</taxon>
        <taxon>Streptomycetaceae</taxon>
        <taxon>Kitasatospora</taxon>
    </lineage>
</organism>
<dbReference type="PROSITE" id="PS01124">
    <property type="entry name" value="HTH_ARAC_FAMILY_2"/>
    <property type="match status" value="1"/>
</dbReference>
<dbReference type="PRINTS" id="PR00032">
    <property type="entry name" value="HTHARAC"/>
</dbReference>
<sequence length="357" mass="38064">MGWPSVSAAVVPAADRFEWFREAVSSEVMPLSLSTDHTADFHADITGLELGPVRMTAFAYSPMVARRSAAHVRQGDPEDYQLTLVSGGSFRLSHMGRDELIAGDLVLADTSRPMATECVRADGPVRALVLQVPRSAVPLRPERVDRLLARRIPARRGSGAILSGFLNTLVGQAPHCAEDELAGFGPVLLDLVGACLAHQLGALAEAPAEARARLTLERVLAFVEHNLGDPDLTPRLIAERHHLSLRALYALFEDRPESVAATVRRRRLERSRADLARRDPGGRSVRAVAARWGFSSHAAFSRAFRERYGLTPSEHRAVAVAEAGVGAEGTAEGGRAVGADGQAVASGQGTSVATGAV</sequence>
<gene>
    <name evidence="5" type="ORF">OHA16_02450</name>
</gene>
<dbReference type="InterPro" id="IPR018062">
    <property type="entry name" value="HTH_AraC-typ_CS"/>
</dbReference>
<reference evidence="5" key="1">
    <citation type="submission" date="2022-10" db="EMBL/GenBank/DDBJ databases">
        <title>The complete genomes of actinobacterial strains from the NBC collection.</title>
        <authorList>
            <person name="Joergensen T.S."/>
            <person name="Alvarez Arevalo M."/>
            <person name="Sterndorff E.B."/>
            <person name="Faurdal D."/>
            <person name="Vuksanovic O."/>
            <person name="Mourched A.-S."/>
            <person name="Charusanti P."/>
            <person name="Shaw S."/>
            <person name="Blin K."/>
            <person name="Weber T."/>
        </authorList>
    </citation>
    <scope>NUCLEOTIDE SEQUENCE</scope>
    <source>
        <strain evidence="5">NBC_00222</strain>
    </source>
</reference>
<feature type="domain" description="HTH araC/xylS-type" evidence="4">
    <location>
        <begin position="217"/>
        <end position="318"/>
    </location>
</feature>
<keyword evidence="1" id="KW-0805">Transcription regulation</keyword>
<keyword evidence="3" id="KW-0804">Transcription</keyword>
<protein>
    <submittedName>
        <fullName evidence="5">Helix-turn-helix domain-containing protein</fullName>
    </submittedName>
</protein>
<evidence type="ECO:0000256" key="3">
    <source>
        <dbReference type="ARBA" id="ARBA00023163"/>
    </source>
</evidence>
<dbReference type="Pfam" id="PF14525">
    <property type="entry name" value="AraC_binding_2"/>
    <property type="match status" value="1"/>
</dbReference>
<dbReference type="Gene3D" id="1.10.10.60">
    <property type="entry name" value="Homeodomain-like"/>
    <property type="match status" value="1"/>
</dbReference>
<dbReference type="RefSeq" id="WP_328953008.1">
    <property type="nucleotide sequence ID" value="NZ_CP108110.1"/>
</dbReference>
<evidence type="ECO:0000256" key="2">
    <source>
        <dbReference type="ARBA" id="ARBA00023125"/>
    </source>
</evidence>
<keyword evidence="6" id="KW-1185">Reference proteome</keyword>
<dbReference type="InterPro" id="IPR050204">
    <property type="entry name" value="AraC_XylS_family_regulators"/>
</dbReference>
<dbReference type="PANTHER" id="PTHR46796:SF6">
    <property type="entry name" value="ARAC SUBFAMILY"/>
    <property type="match status" value="1"/>
</dbReference>
<dbReference type="SUPFAM" id="SSF46689">
    <property type="entry name" value="Homeodomain-like"/>
    <property type="match status" value="1"/>
</dbReference>
<dbReference type="PANTHER" id="PTHR46796">
    <property type="entry name" value="HTH-TYPE TRANSCRIPTIONAL ACTIVATOR RHAS-RELATED"/>
    <property type="match status" value="1"/>
</dbReference>
<evidence type="ECO:0000256" key="1">
    <source>
        <dbReference type="ARBA" id="ARBA00023015"/>
    </source>
</evidence>
<dbReference type="EMBL" id="CP108110">
    <property type="protein sequence ID" value="WUQ81934.1"/>
    <property type="molecule type" value="Genomic_DNA"/>
</dbReference>
<dbReference type="PROSITE" id="PS00041">
    <property type="entry name" value="HTH_ARAC_FAMILY_1"/>
    <property type="match status" value="1"/>
</dbReference>
<dbReference type="InterPro" id="IPR018060">
    <property type="entry name" value="HTH_AraC"/>
</dbReference>
<proteinExistence type="predicted"/>
<dbReference type="SMART" id="SM00342">
    <property type="entry name" value="HTH_ARAC"/>
    <property type="match status" value="1"/>
</dbReference>
<dbReference type="InterPro" id="IPR035418">
    <property type="entry name" value="AraC-bd_2"/>
</dbReference>
<dbReference type="InterPro" id="IPR020449">
    <property type="entry name" value="Tscrpt_reg_AraC-type_HTH"/>
</dbReference>
<evidence type="ECO:0000313" key="6">
    <source>
        <dbReference type="Proteomes" id="UP001432222"/>
    </source>
</evidence>
<name>A0ABZ1TUX4_9ACTN</name>
<accession>A0ABZ1TUX4</accession>
<evidence type="ECO:0000313" key="5">
    <source>
        <dbReference type="EMBL" id="WUQ81934.1"/>
    </source>
</evidence>
<keyword evidence="2" id="KW-0238">DNA-binding</keyword>
<evidence type="ECO:0000259" key="4">
    <source>
        <dbReference type="PROSITE" id="PS01124"/>
    </source>
</evidence>
<dbReference type="Pfam" id="PF12833">
    <property type="entry name" value="HTH_18"/>
    <property type="match status" value="1"/>
</dbReference>
<dbReference type="Proteomes" id="UP001432222">
    <property type="component" value="Chromosome"/>
</dbReference>